<sequence length="277" mass="30640">MAPNLVPNFEVKFLLKSSDVLTPANDLAPELTSLLSIPANAPAIPIVVLFLDTPEKTLTAAGWCPRIRRVGGKDGLELTYKKRYPIQGEDIDAALTTANHDGFKGKKGGDKDDDDKYLAQGEWGYEKMTLSISRDKKVNDAKVKGSKHGGEVGELSLPGVDVARQVMADEAPSKFDEDGEDKKKGWGKNLLEKARVYGPILTRRWVGQWQGVKMTVEVWPIVLKDGKGVETIVEASFKADTIDEARDKRKKVTDLFNAKGWLVPRDSLKTQLVMDNY</sequence>
<evidence type="ECO:0000313" key="2">
    <source>
        <dbReference type="Proteomes" id="UP001239445"/>
    </source>
</evidence>
<dbReference type="AlphaFoldDB" id="A0AAJ0B5G4"/>
<reference evidence="1" key="1">
    <citation type="submission" date="2023-06" db="EMBL/GenBank/DDBJ databases">
        <title>Genome-scale phylogeny and comparative genomics of the fungal order Sordariales.</title>
        <authorList>
            <consortium name="Lawrence Berkeley National Laboratory"/>
            <person name="Hensen N."/>
            <person name="Bonometti L."/>
            <person name="Westerberg I."/>
            <person name="Brannstrom I.O."/>
            <person name="Guillou S."/>
            <person name="Cros-Aarteil S."/>
            <person name="Calhoun S."/>
            <person name="Haridas S."/>
            <person name="Kuo A."/>
            <person name="Mondo S."/>
            <person name="Pangilinan J."/>
            <person name="Riley R."/>
            <person name="Labutti K."/>
            <person name="Andreopoulos B."/>
            <person name="Lipzen A."/>
            <person name="Chen C."/>
            <person name="Yanf M."/>
            <person name="Daum C."/>
            <person name="Ng V."/>
            <person name="Clum A."/>
            <person name="Steindorff A."/>
            <person name="Ohm R."/>
            <person name="Martin F."/>
            <person name="Silar P."/>
            <person name="Natvig D."/>
            <person name="Lalanne C."/>
            <person name="Gautier V."/>
            <person name="Ament-Velasquez S.L."/>
            <person name="Kruys A."/>
            <person name="Hutchinson M.I."/>
            <person name="Powell A.J."/>
            <person name="Barry K."/>
            <person name="Miller A.N."/>
            <person name="Grigoriev I.V."/>
            <person name="Debuchy R."/>
            <person name="Gladieux P."/>
            <person name="Thoren M.H."/>
            <person name="Johannesson H."/>
        </authorList>
    </citation>
    <scope>NUCLEOTIDE SEQUENCE</scope>
    <source>
        <strain evidence="1">PSN4</strain>
    </source>
</reference>
<dbReference type="EMBL" id="MU839843">
    <property type="protein sequence ID" value="KAK1751159.1"/>
    <property type="molecule type" value="Genomic_DNA"/>
</dbReference>
<proteinExistence type="predicted"/>
<name>A0AAJ0B5G4_9PEZI</name>
<comment type="caution">
    <text evidence="1">The sequence shown here is derived from an EMBL/GenBank/DDBJ whole genome shotgun (WGS) entry which is preliminary data.</text>
</comment>
<keyword evidence="2" id="KW-1185">Reference proteome</keyword>
<protein>
    <submittedName>
        <fullName evidence="1">Uncharacterized protein</fullName>
    </submittedName>
</protein>
<evidence type="ECO:0000313" key="1">
    <source>
        <dbReference type="EMBL" id="KAK1751159.1"/>
    </source>
</evidence>
<gene>
    <name evidence="1" type="ORF">QBC47DRAFT_392346</name>
</gene>
<dbReference type="Proteomes" id="UP001239445">
    <property type="component" value="Unassembled WGS sequence"/>
</dbReference>
<organism evidence="1 2">
    <name type="scientific">Echria macrotheca</name>
    <dbReference type="NCBI Taxonomy" id="438768"/>
    <lineage>
        <taxon>Eukaryota</taxon>
        <taxon>Fungi</taxon>
        <taxon>Dikarya</taxon>
        <taxon>Ascomycota</taxon>
        <taxon>Pezizomycotina</taxon>
        <taxon>Sordariomycetes</taxon>
        <taxon>Sordariomycetidae</taxon>
        <taxon>Sordariales</taxon>
        <taxon>Schizotheciaceae</taxon>
        <taxon>Echria</taxon>
    </lineage>
</organism>
<accession>A0AAJ0B5G4</accession>